<feature type="binding site" evidence="9">
    <location>
        <position position="132"/>
    </location>
    <ligand>
        <name>Zn(2+)</name>
        <dbReference type="ChEBI" id="CHEBI:29105"/>
        <note>catalytic</note>
    </ligand>
</feature>
<dbReference type="PANTHER" id="PTHR46986:SF1">
    <property type="entry name" value="ENDORIBONUCLEASE YBEY, CHLOROPLASTIC"/>
    <property type="match status" value="1"/>
</dbReference>
<evidence type="ECO:0000256" key="1">
    <source>
        <dbReference type="ARBA" id="ARBA00010875"/>
    </source>
</evidence>
<keyword evidence="9" id="KW-0963">Cytoplasm</keyword>
<keyword evidence="2 9" id="KW-0690">Ribosome biogenesis</keyword>
<feature type="binding site" evidence="9">
    <location>
        <position position="136"/>
    </location>
    <ligand>
        <name>Zn(2+)</name>
        <dbReference type="ChEBI" id="CHEBI:29105"/>
        <note>catalytic</note>
    </ligand>
</feature>
<dbReference type="AlphaFoldDB" id="A0AAE3EAP1"/>
<name>A0AAE3EAP1_9FIRM</name>
<dbReference type="RefSeq" id="WP_308453162.1">
    <property type="nucleotide sequence ID" value="NZ_JAJEQR010000012.1"/>
</dbReference>
<dbReference type="Proteomes" id="UP001198182">
    <property type="component" value="Unassembled WGS sequence"/>
</dbReference>
<evidence type="ECO:0000256" key="5">
    <source>
        <dbReference type="ARBA" id="ARBA00022723"/>
    </source>
</evidence>
<keyword evidence="8 9" id="KW-0862">Zinc</keyword>
<accession>A0AAE3EAP1</accession>
<comment type="cofactor">
    <cofactor evidence="9">
        <name>Zn(2+)</name>
        <dbReference type="ChEBI" id="CHEBI:29105"/>
    </cofactor>
    <text evidence="9">Binds 1 zinc ion.</text>
</comment>
<reference evidence="10" key="1">
    <citation type="submission" date="2021-10" db="EMBL/GenBank/DDBJ databases">
        <title>Anaerobic single-cell dispensing facilitates the cultivation of human gut bacteria.</title>
        <authorList>
            <person name="Afrizal A."/>
        </authorList>
    </citation>
    <scope>NUCLEOTIDE SEQUENCE</scope>
    <source>
        <strain evidence="10">CLA-AA-H215</strain>
    </source>
</reference>
<evidence type="ECO:0000256" key="4">
    <source>
        <dbReference type="ARBA" id="ARBA00022722"/>
    </source>
</evidence>
<dbReference type="InterPro" id="IPR023091">
    <property type="entry name" value="MetalPrtase_cat_dom_sf_prd"/>
</dbReference>
<dbReference type="HAMAP" id="MF_00009">
    <property type="entry name" value="Endoribonucl_YbeY"/>
    <property type="match status" value="1"/>
</dbReference>
<organism evidence="10 11">
    <name type="scientific">Hominifimenecus microfluidus</name>
    <dbReference type="NCBI Taxonomy" id="2885348"/>
    <lineage>
        <taxon>Bacteria</taxon>
        <taxon>Bacillati</taxon>
        <taxon>Bacillota</taxon>
        <taxon>Clostridia</taxon>
        <taxon>Lachnospirales</taxon>
        <taxon>Lachnospiraceae</taxon>
        <taxon>Hominifimenecus</taxon>
    </lineage>
</organism>
<dbReference type="PANTHER" id="PTHR46986">
    <property type="entry name" value="ENDORIBONUCLEASE YBEY, CHLOROPLASTIC"/>
    <property type="match status" value="1"/>
</dbReference>
<protein>
    <recommendedName>
        <fullName evidence="9">Endoribonuclease YbeY</fullName>
        <ecNumber evidence="9">3.1.-.-</ecNumber>
    </recommendedName>
</protein>
<comment type="similarity">
    <text evidence="1 9">Belongs to the endoribonuclease YbeY family.</text>
</comment>
<comment type="caution">
    <text evidence="10">The sequence shown here is derived from an EMBL/GenBank/DDBJ whole genome shotgun (WGS) entry which is preliminary data.</text>
</comment>
<dbReference type="Pfam" id="PF02130">
    <property type="entry name" value="YbeY"/>
    <property type="match status" value="1"/>
</dbReference>
<evidence type="ECO:0000256" key="2">
    <source>
        <dbReference type="ARBA" id="ARBA00022517"/>
    </source>
</evidence>
<evidence type="ECO:0000313" key="11">
    <source>
        <dbReference type="Proteomes" id="UP001198182"/>
    </source>
</evidence>
<comment type="subcellular location">
    <subcellularLocation>
        <location evidence="9">Cytoplasm</location>
    </subcellularLocation>
</comment>
<evidence type="ECO:0000256" key="3">
    <source>
        <dbReference type="ARBA" id="ARBA00022552"/>
    </source>
</evidence>
<keyword evidence="11" id="KW-1185">Reference proteome</keyword>
<keyword evidence="6 9" id="KW-0255">Endonuclease</keyword>
<keyword evidence="5 9" id="KW-0479">Metal-binding</keyword>
<evidence type="ECO:0000256" key="9">
    <source>
        <dbReference type="HAMAP-Rule" id="MF_00009"/>
    </source>
</evidence>
<evidence type="ECO:0000256" key="6">
    <source>
        <dbReference type="ARBA" id="ARBA00022759"/>
    </source>
</evidence>
<dbReference type="InterPro" id="IPR002036">
    <property type="entry name" value="YbeY"/>
</dbReference>
<keyword evidence="7 9" id="KW-0378">Hydrolase</keyword>
<comment type="function">
    <text evidence="9">Single strand-specific metallo-endoribonuclease involved in late-stage 70S ribosome quality control and in maturation of the 3' terminus of the 16S rRNA.</text>
</comment>
<dbReference type="NCBIfam" id="TIGR00043">
    <property type="entry name" value="rRNA maturation RNase YbeY"/>
    <property type="match status" value="1"/>
</dbReference>
<evidence type="ECO:0000256" key="7">
    <source>
        <dbReference type="ARBA" id="ARBA00022801"/>
    </source>
</evidence>
<dbReference type="GO" id="GO:0006364">
    <property type="term" value="P:rRNA processing"/>
    <property type="evidence" value="ECO:0007669"/>
    <property type="project" value="UniProtKB-UniRule"/>
</dbReference>
<dbReference type="GO" id="GO:0004222">
    <property type="term" value="F:metalloendopeptidase activity"/>
    <property type="evidence" value="ECO:0007669"/>
    <property type="project" value="InterPro"/>
</dbReference>
<dbReference type="EC" id="3.1.-.-" evidence="9"/>
<dbReference type="EMBL" id="JAJEQR010000012">
    <property type="protein sequence ID" value="MCC2230491.1"/>
    <property type="molecule type" value="Genomic_DNA"/>
</dbReference>
<keyword evidence="3 9" id="KW-0698">rRNA processing</keyword>
<dbReference type="GO" id="GO:0008270">
    <property type="term" value="F:zinc ion binding"/>
    <property type="evidence" value="ECO:0007669"/>
    <property type="project" value="UniProtKB-UniRule"/>
</dbReference>
<feature type="binding site" evidence="9">
    <location>
        <position position="142"/>
    </location>
    <ligand>
        <name>Zn(2+)</name>
        <dbReference type="ChEBI" id="CHEBI:29105"/>
        <note>catalytic</note>
    </ligand>
</feature>
<dbReference type="Gene3D" id="3.40.390.30">
    <property type="entry name" value="Metalloproteases ('zincins'), catalytic domain"/>
    <property type="match status" value="1"/>
</dbReference>
<dbReference type="GO" id="GO:0004521">
    <property type="term" value="F:RNA endonuclease activity"/>
    <property type="evidence" value="ECO:0007669"/>
    <property type="project" value="UniProtKB-UniRule"/>
</dbReference>
<sequence length="166" mass="19211">MNIEISYESEDKLGIPYEEIIEKVALEAMKYEHCPYEAEINVLLTDDDRIKELNSQFRYIDNTTDVLSFPMVDFQRGGDFSVLEDELSDMYFHPGTGDLLLGDIAISIQKIRSQAEAYGHSLERELAFLVAHSMFHLMGYDHVDDREREIMEGKQREVLDNLGIVR</sequence>
<keyword evidence="4 9" id="KW-0540">Nuclease</keyword>
<dbReference type="GO" id="GO:0005737">
    <property type="term" value="C:cytoplasm"/>
    <property type="evidence" value="ECO:0007669"/>
    <property type="project" value="UniProtKB-SubCell"/>
</dbReference>
<dbReference type="SUPFAM" id="SSF55486">
    <property type="entry name" value="Metalloproteases ('zincins'), catalytic domain"/>
    <property type="match status" value="1"/>
</dbReference>
<evidence type="ECO:0000256" key="8">
    <source>
        <dbReference type="ARBA" id="ARBA00022833"/>
    </source>
</evidence>
<gene>
    <name evidence="9 10" type="primary">ybeY</name>
    <name evidence="10" type="ORF">LKD81_05680</name>
</gene>
<proteinExistence type="inferred from homology"/>
<evidence type="ECO:0000313" key="10">
    <source>
        <dbReference type="EMBL" id="MCC2230491.1"/>
    </source>
</evidence>